<evidence type="ECO:0000256" key="1">
    <source>
        <dbReference type="ARBA" id="ARBA00004370"/>
    </source>
</evidence>
<evidence type="ECO:0000256" key="3">
    <source>
        <dbReference type="ARBA" id="ARBA00022618"/>
    </source>
</evidence>
<keyword evidence="4 9" id="KW-0812">Transmembrane</keyword>
<evidence type="ECO:0000256" key="8">
    <source>
        <dbReference type="SAM" id="MobiDB-lite"/>
    </source>
</evidence>
<proteinExistence type="predicted"/>
<feature type="transmembrane region" description="Helical" evidence="9">
    <location>
        <begin position="20"/>
        <end position="38"/>
    </location>
</feature>
<dbReference type="RefSeq" id="WP_216548935.1">
    <property type="nucleotide sequence ID" value="NZ_JAHLQO010000003.1"/>
</dbReference>
<comment type="caution">
    <text evidence="11">The sequence shown here is derived from an EMBL/GenBank/DDBJ whole genome shotgun (WGS) entry which is preliminary data.</text>
</comment>
<reference evidence="11 12" key="1">
    <citation type="submission" date="2021-06" db="EMBL/GenBank/DDBJ databases">
        <authorList>
            <person name="Sun Q."/>
            <person name="Li D."/>
        </authorList>
    </citation>
    <scope>NUCLEOTIDE SEQUENCE [LARGE SCALE GENOMIC DNA]</scope>
    <source>
        <strain evidence="11 12">MSJ-1</strain>
    </source>
</reference>
<evidence type="ECO:0000256" key="5">
    <source>
        <dbReference type="ARBA" id="ARBA00022989"/>
    </source>
</evidence>
<dbReference type="PANTHER" id="PTHR37820:SF1">
    <property type="entry name" value="CELL DIVISION PROTEIN FTSQ"/>
    <property type="match status" value="1"/>
</dbReference>
<dbReference type="EMBL" id="JAHLQO010000003">
    <property type="protein sequence ID" value="MBU5669086.1"/>
    <property type="molecule type" value="Genomic_DNA"/>
</dbReference>
<keyword evidence="5 9" id="KW-1133">Transmembrane helix</keyword>
<dbReference type="InterPro" id="IPR050487">
    <property type="entry name" value="FtsQ_DivIB"/>
</dbReference>
<keyword evidence="2" id="KW-1003">Cell membrane</keyword>
<feature type="domain" description="POTRA" evidence="10">
    <location>
        <begin position="44"/>
        <end position="112"/>
    </location>
</feature>
<dbReference type="PROSITE" id="PS51779">
    <property type="entry name" value="POTRA"/>
    <property type="match status" value="1"/>
</dbReference>
<evidence type="ECO:0000256" key="4">
    <source>
        <dbReference type="ARBA" id="ARBA00022692"/>
    </source>
</evidence>
<keyword evidence="12" id="KW-1185">Reference proteome</keyword>
<evidence type="ECO:0000313" key="11">
    <source>
        <dbReference type="EMBL" id="MBU5669086.1"/>
    </source>
</evidence>
<evidence type="ECO:0000256" key="2">
    <source>
        <dbReference type="ARBA" id="ARBA00022475"/>
    </source>
</evidence>
<dbReference type="InterPro" id="IPR013685">
    <property type="entry name" value="POTRA_FtsQ_type"/>
</dbReference>
<keyword evidence="6 9" id="KW-0472">Membrane</keyword>
<keyword evidence="3" id="KW-0132">Cell division</keyword>
<feature type="compositionally biased region" description="Basic and acidic residues" evidence="8">
    <location>
        <begin position="253"/>
        <end position="279"/>
    </location>
</feature>
<dbReference type="InterPro" id="IPR034746">
    <property type="entry name" value="POTRA"/>
</dbReference>
<dbReference type="Proteomes" id="UP000783742">
    <property type="component" value="Unassembled WGS sequence"/>
</dbReference>
<comment type="subcellular location">
    <subcellularLocation>
        <location evidence="1">Membrane</location>
    </subcellularLocation>
</comment>
<name>A0ABS6FGJ0_9FIRM</name>
<evidence type="ECO:0000256" key="7">
    <source>
        <dbReference type="ARBA" id="ARBA00023306"/>
    </source>
</evidence>
<evidence type="ECO:0000256" key="6">
    <source>
        <dbReference type="ARBA" id="ARBA00023136"/>
    </source>
</evidence>
<gene>
    <name evidence="11" type="ORF">KQI68_04435</name>
</gene>
<feature type="region of interest" description="Disordered" evidence="8">
    <location>
        <begin position="248"/>
        <end position="279"/>
    </location>
</feature>
<dbReference type="Pfam" id="PF08478">
    <property type="entry name" value="POTRA_1"/>
    <property type="match status" value="1"/>
</dbReference>
<protein>
    <submittedName>
        <fullName evidence="11">FtsQ-type POTRA domain-containing protein</fullName>
    </submittedName>
</protein>
<evidence type="ECO:0000259" key="10">
    <source>
        <dbReference type="PROSITE" id="PS51779"/>
    </source>
</evidence>
<evidence type="ECO:0000313" key="12">
    <source>
        <dbReference type="Proteomes" id="UP000783742"/>
    </source>
</evidence>
<accession>A0ABS6FGJ0</accession>
<evidence type="ECO:0000256" key="9">
    <source>
        <dbReference type="SAM" id="Phobius"/>
    </source>
</evidence>
<dbReference type="PANTHER" id="PTHR37820">
    <property type="entry name" value="CELL DIVISION PROTEIN DIVIB"/>
    <property type="match status" value="1"/>
</dbReference>
<sequence length="279" mass="32605">MEKHRKPRRKLNKRKRYFRIFSRFFMLFLFTYLIIFALRNSNIFNISNVIVEGNNKVSISEIKKAAGIERGNKYFEVAKKDRISNIKNIPYIKDADIKYSLGGDVKIIVKERTPYYQIESSEYLLVDEEFRILENSDSKSENLINLIGLNVEDPQPGKYILNFKEDEEKKNLLIELKNPDYKLQGNIKDIELLDSIATFVTIDGIKIEFGSYSNISYKLKMLSLILEDIKNTDKNALTIQMEKGENPILITDDSEKNKSSDDKNDDKDKRYVEKSKENV</sequence>
<organism evidence="11 12">
    <name type="scientific">Peptoniphilus ovalis</name>
    <dbReference type="NCBI Taxonomy" id="2841503"/>
    <lineage>
        <taxon>Bacteria</taxon>
        <taxon>Bacillati</taxon>
        <taxon>Bacillota</taxon>
        <taxon>Tissierellia</taxon>
        <taxon>Tissierellales</taxon>
        <taxon>Peptoniphilaceae</taxon>
        <taxon>Peptoniphilus</taxon>
    </lineage>
</organism>
<keyword evidence="7" id="KW-0131">Cell cycle</keyword>